<evidence type="ECO:0000313" key="6">
    <source>
        <dbReference type="EMBL" id="EHK99657.1"/>
    </source>
</evidence>
<dbReference type="FunFam" id="3.40.50.12780:FF:000014">
    <property type="entry name" value="Nonribosomal peptide synthetase 1"/>
    <property type="match status" value="2"/>
</dbReference>
<dbReference type="SUPFAM" id="SSF52777">
    <property type="entry name" value="CoA-dependent acyltransferases"/>
    <property type="match status" value="8"/>
</dbReference>
<dbReference type="FunFam" id="3.30.300.30:FF:000015">
    <property type="entry name" value="Nonribosomal peptide synthase SidD"/>
    <property type="match status" value="2"/>
</dbReference>
<dbReference type="InterPro" id="IPR020845">
    <property type="entry name" value="AMP-binding_CS"/>
</dbReference>
<evidence type="ECO:0000256" key="3">
    <source>
        <dbReference type="ARBA" id="ARBA00022598"/>
    </source>
</evidence>
<dbReference type="InterPro" id="IPR000873">
    <property type="entry name" value="AMP-dep_synth/lig_dom"/>
</dbReference>
<dbReference type="InterPro" id="IPR001242">
    <property type="entry name" value="Condensation_dom"/>
</dbReference>
<dbReference type="HOGENOM" id="CLU_225690_0_0_1"/>
<dbReference type="GO" id="GO:0016874">
    <property type="term" value="F:ligase activity"/>
    <property type="evidence" value="ECO:0007669"/>
    <property type="project" value="UniProtKB-KW"/>
</dbReference>
<dbReference type="InterPro" id="IPR045851">
    <property type="entry name" value="AMP-bd_C_sf"/>
</dbReference>
<dbReference type="InterPro" id="IPR023213">
    <property type="entry name" value="CAT-like_dom_sf"/>
</dbReference>
<dbReference type="Gene3D" id="1.10.1200.10">
    <property type="entry name" value="ACP-like"/>
    <property type="match status" value="2"/>
</dbReference>
<feature type="domain" description="Carrier" evidence="5">
    <location>
        <begin position="2976"/>
        <end position="3050"/>
    </location>
</feature>
<dbReference type="Pfam" id="PF00501">
    <property type="entry name" value="AMP-binding"/>
    <property type="match status" value="2"/>
</dbReference>
<dbReference type="Gene3D" id="3.30.559.10">
    <property type="entry name" value="Chloramphenicol acetyltransferase-like domain"/>
    <property type="match status" value="4"/>
</dbReference>
<dbReference type="CDD" id="cd19542">
    <property type="entry name" value="CT_NRPS-like"/>
    <property type="match status" value="2"/>
</dbReference>
<dbReference type="FunFam" id="3.30.559.10:FF:000016">
    <property type="entry name" value="Nonribosomal peptide synthase Pes1"/>
    <property type="match status" value="1"/>
</dbReference>
<dbReference type="Gene3D" id="3.30.559.30">
    <property type="entry name" value="Nonribosomal peptide synthetase, condensation domain"/>
    <property type="match status" value="4"/>
</dbReference>
<dbReference type="FunFam" id="3.30.559.30:FF:000003">
    <property type="entry name" value="Nonribosomal peptide synthase SidD"/>
    <property type="match status" value="1"/>
</dbReference>
<dbReference type="PROSITE" id="PS00012">
    <property type="entry name" value="PHOSPHOPANTETHEINE"/>
    <property type="match status" value="1"/>
</dbReference>
<evidence type="ECO:0000259" key="5">
    <source>
        <dbReference type="PROSITE" id="PS50075"/>
    </source>
</evidence>
<dbReference type="NCBIfam" id="TIGR01733">
    <property type="entry name" value="AA-adenyl-dom"/>
    <property type="match status" value="2"/>
</dbReference>
<keyword evidence="1" id="KW-0596">Phosphopantetheine</keyword>
<gene>
    <name evidence="6" type="ORF">M7I_4535</name>
</gene>
<evidence type="ECO:0000313" key="7">
    <source>
        <dbReference type="Proteomes" id="UP000005446"/>
    </source>
</evidence>
<dbReference type="PANTHER" id="PTHR45398">
    <property type="match status" value="1"/>
</dbReference>
<dbReference type="GO" id="GO:0019748">
    <property type="term" value="P:secondary metabolic process"/>
    <property type="evidence" value="ECO:0007669"/>
    <property type="project" value="UniProtKB-ARBA"/>
</dbReference>
<keyword evidence="2" id="KW-0597">Phosphoprotein</keyword>
<dbReference type="InterPro" id="IPR009081">
    <property type="entry name" value="PP-bd_ACP"/>
</dbReference>
<dbReference type="InterPro" id="IPR042099">
    <property type="entry name" value="ANL_N_sf"/>
</dbReference>
<dbReference type="PANTHER" id="PTHR45398:SF1">
    <property type="entry name" value="ENZYME, PUTATIVE (JCVI)-RELATED"/>
    <property type="match status" value="1"/>
</dbReference>
<dbReference type="Gene3D" id="3.30.300.30">
    <property type="match status" value="2"/>
</dbReference>
<proteinExistence type="inferred from homology"/>
<evidence type="ECO:0000256" key="2">
    <source>
        <dbReference type="ARBA" id="ARBA00022553"/>
    </source>
</evidence>
<dbReference type="CDD" id="cd05918">
    <property type="entry name" value="A_NRPS_SidN3_like"/>
    <property type="match status" value="2"/>
</dbReference>
<protein>
    <submittedName>
        <fullName evidence="6">Putative HC-toxin synthetase</fullName>
    </submittedName>
</protein>
<dbReference type="FunFam" id="3.40.50.980:FF:000001">
    <property type="entry name" value="Non-ribosomal peptide synthetase"/>
    <property type="match status" value="2"/>
</dbReference>
<dbReference type="InParanoid" id="H0EPF7"/>
<dbReference type="Proteomes" id="UP000005446">
    <property type="component" value="Unassembled WGS sequence"/>
</dbReference>
<dbReference type="PROSITE" id="PS00455">
    <property type="entry name" value="AMP_BINDING"/>
    <property type="match status" value="2"/>
</dbReference>
<organism evidence="6 7">
    <name type="scientific">Glarea lozoyensis (strain ATCC 74030 / MF5533)</name>
    <dbReference type="NCBI Taxonomy" id="1104152"/>
    <lineage>
        <taxon>Eukaryota</taxon>
        <taxon>Fungi</taxon>
        <taxon>Dikarya</taxon>
        <taxon>Ascomycota</taxon>
        <taxon>Pezizomycotina</taxon>
        <taxon>Leotiomycetes</taxon>
        <taxon>Helotiales</taxon>
        <taxon>Helotiaceae</taxon>
        <taxon>Glarea</taxon>
    </lineage>
</organism>
<reference evidence="6 7" key="1">
    <citation type="journal article" date="2012" name="Eukaryot. Cell">
        <title>Genome sequence of the fungus Glarea lozoyensis: the first genome sequence of a species from the Helotiaceae family.</title>
        <authorList>
            <person name="Youssar L."/>
            <person name="Gruening B.A."/>
            <person name="Erxleben A."/>
            <person name="Guenther S."/>
            <person name="Huettel W."/>
        </authorList>
    </citation>
    <scope>NUCLEOTIDE SEQUENCE [LARGE SCALE GENOMIC DNA]</scope>
    <source>
        <strain evidence="7">ATCC 74030 / MF5533</strain>
    </source>
</reference>
<evidence type="ECO:0000256" key="1">
    <source>
        <dbReference type="ARBA" id="ARBA00022450"/>
    </source>
</evidence>
<dbReference type="Pfam" id="PF00668">
    <property type="entry name" value="Condensation"/>
    <property type="match status" value="4"/>
</dbReference>
<dbReference type="FunFam" id="3.30.559.10:FF:000017">
    <property type="entry name" value="Nonribosomal peptide synthase Pes1"/>
    <property type="match status" value="1"/>
</dbReference>
<comment type="similarity">
    <text evidence="4">Belongs to the NRP synthetase family.</text>
</comment>
<accession>H0EPF7</accession>
<dbReference type="CDD" id="cd19545">
    <property type="entry name" value="FUM14_C_NRPS-like"/>
    <property type="match status" value="1"/>
</dbReference>
<dbReference type="Gene3D" id="3.40.50.12780">
    <property type="entry name" value="N-terminal domain of ligase-like"/>
    <property type="match status" value="2"/>
</dbReference>
<sequence length="3133" mass="347460">MGRQAKIRRWVLECKRALEDAARMLLQRKTERTLREFPLLELSYNGIESLVEKLPQLGLQSLEDIEDVYPCSPTQQGMLLAQLKDPSLYAYSMVFEATTKEGDVSPRHIGEAWQAVVKRHSTLRTIFINGLSAKSHNDQVVIKDSIARVAWIEGEDASALEKQTPLNFKDYQPPHRFTICKTAHNQVFCKLEISHAICDGTSVPILLKDLAVAYDLGISKSKAVSLEHELALVKLDAPGIGPLYSEYIHHIRTAVMDEDINYWKAYLDGVEPCHINCPADGGTQAKELRSLVLEITQASQLRKFCSTNGVTLSNVLQLTWAMILRAYTGSDDVCFGYLTSGRDAPIQGIQDSAVGAFINMLTCRINLDNSIPLENALRKVQTDFANGMSHQSCSLGDIQHELQLSSSALFNTAFTFQNRGGVVPPTDKSISFDVVKAYDPSEYEVTVNVEASEAGVEIHFGYWTTSLSADQARNVADTFEHVLSTIVSGTKLSETIADFDFLSPRGQKQIMAWNSTLPKTVDNCIHQMISNHSTNLGSAAAICAWDANFTYKELDILSERLSLRLVELGVGPEIYVALCFEKSAWNIVSMLAVLKAGGAFVPLDHSHPPGRLQQFIDDVSAEVVLCSALQLDKVANIAKTVLVIDASSVNKLAAKTESAIMPQVSPDNAAYIIFTSGTTGRPKATIIEHAAFTTSAIEHSKAMCMRSNSRVFQFASHTFDASVMEILTTLVVGGCVCIPSEEDRMNDIPGAIRKMGVTWTLLTPSVASTLSPKSVPSLKVLVTGGEAMSSGHIAKWKGRCCLINAYGPSETSVIGSTSTKVDESGKEINSDPSNIGRAVGGRAWIVDPRNYQNLMPPGSIGELAIEGRIVARGYLNNEKKTSESFIFNPPWLTGLFPRERVYRTGDLVRYNPDGSLSFVSRKDTQIKLNGQRIELGEIEHHVKNLLPEECQSVVELVAPMSRTATKALAVFFYLPDRNHNNIHEDSRISGVDEILLKMSGQITGKGVANLHDSIFLHSGIKNAMDEFWEDGSGKVALLQEGLITLSLKQPGAYVMKNVFKLPEHLNLKQFKKAWQLAVQDIDILRTRIVHMESTDFLQVVLQERPIEWLSALALETLDTTRPKLPEYNGGSLTRYTIVSSKTSADRFFVWEIHHALYDGWSLPMVLKRVEATYTDNTASFSKSSYASFIQYTSSVDEKISDDFWRERLLNAAPLQFPQPQRTTIDSKLGHETLTHKAPISRNTTSMGITVPTIIRAAWSMIVAAYSGSNDVVFGETLAGRDIPVQNITEIIGPTFTTVPTRIQVDRGVSVNNFLNSIQKNATDVIPFQHAGLQRIKRLDPDTEVACDFQNLLVVQTAEEAIESSLWDLQGSGVASNFFTYPLVLECGGNSDSVEITAHYDQNCLSAWQVQQILFQMDAVLGQLSDLPRLGLDAKLNAVEVFSSEDKEAVKKWNSVPAQTVDDCIHDTFLKKVKAQPTAPAVCAWDGECTYEELRHRASLMAGYLASRGVDRRSFVAICMDKSLNVIIAMLGVMMAGGAFVPLDPSSPSARHQEMIKDVNARIVICTPVYSSRFEAMVEVVIPLDETVVENLPSSDRSSEAPSKATPMDAAYVIFTSGSTGRPKGTLVEHRAISSSSLAMQKALLMKEDARVLQFASFTFDVSVLETLTTLVCGGCICVPSEDMRTRNVGEAINTLKATWAFLTPSVANLVDPATVPSLEVLVCGGEPMSIENIQKWASRVTLVNGYGPTEASVIAIANSTVSHQKDPSNIGYALSSGHAWIADPHDSNQLTPVGCVGELLLDGPLLAKCYINNKEKTDEAFISRPSWARYFDQTRQGAAIHQHRSEPGRMYRTGDLVRYAQDGSLIFIGRKDDQVKLHGQRIELGEIEHALDKDSQIQHALVALPKTGHFRKRLVAVVSLTELASSAISQGSCELVEDGQGAKEARKIIQSVRNRLSDILPAYMVPTFWPVVKSIPLLPSGKLNRRSVDRWLTEIDTETYERMMEGDDEENESLPTTETCKILQAIFSKVLNLPLKRVKNNKSFLSLGGDSITAMQVMAMCRKEKMSFTLSEVLRSKSIHQLASTVRFEGEFQYPDETYNTLFDLSPIQKLYFQSQDHGVFENDGRFNQSFSLEITRPVAPAEVQSAIQQIVGKHSMLRARFSQDVSKQWKQQISEDVTYSYRYHVHESTSLSQIPVMVAETQSCMDIRKGPLFAVDLFNLGDGKQMIFLAAHHLVIDMVSWRIILKDVEDLLNQEANLSDKAISFQAWNKMQIENANPPAASQGKGYALDFKLPVIDCSYWGVDHATNYYGDVISETFTTNEAISKLALDQSNKLFQTQPIELFLSAISHSFSRVFYDRSAPIICNEGHGREPWDARIDVSRTVGWFTTVTPVYVDVDMEEDDPVETLEHDDSLLRPWSYPDDEETSKSIADVGSKTTRLALFEISAVVVDDKIQFSFLFNRHMHRQQEIRRWIMECKETFEEIVQKLASRKDETSFTLSTFPLLPLSYEGLHKIVTKSLPQVGITPNDVEDIYPCAPLQEGLLISQIKNPSLYHFHAVFEVHPTSMGESIDALRLAQSWQQVVDRHPALRTVFADSVYKGDIFNQIVVKKVDSGILSLDCEEEVALEELGKMSILDANYTKQPRLPHQATICRTSGGKVYIKVEVNHAVIDGSSANIMLKDLAAAYNNSLPTGSGPLYSDYVAYIKTQPVNAGMSFWKGYLGGANPCHMPKLISDAPTTRKLATVTIKFDQIVFTKDSTIKEIFQKVQTDYLQSLEYQYCSLAQVQHELGGGGPLFNTAVSIQGDGPSDGKEKEMISFEPVAAHDPSEYVATLNIRTVKGDEGAVIRFWTDVLSEAEAQKLSEVLAQTMTSFVNNPHQLGDEVDLKNSNEATRDAELPEQPAAGDEKVTDTMIPQPQLVASDSQLRDIIGACVRETIEQLLKSGAITTRDPHQLHQLTGLNGQEIAQPMMDYSQMSPQRPSRPKAFRTTSISEDSIKKDDSFFQLGGDSIIAMQMVGMARDEELDLTVANIFRHPTFSDMAHAIRSAESLEEAPISNIDTKEEIEAHESRIRAKQNALYQRYSLVQAANVDTFLQENICSKVRAFRGGITDVFPEQVCWIYDVSRVLYHKS</sequence>
<dbReference type="EMBL" id="AGUE01000110">
    <property type="protein sequence ID" value="EHK99657.1"/>
    <property type="molecule type" value="Genomic_DNA"/>
</dbReference>
<dbReference type="PROSITE" id="PS50075">
    <property type="entry name" value="CARRIER"/>
    <property type="match status" value="2"/>
</dbReference>
<dbReference type="SUPFAM" id="SSF56801">
    <property type="entry name" value="Acetyl-CoA synthetase-like"/>
    <property type="match status" value="2"/>
</dbReference>
<dbReference type="OrthoDB" id="416786at2759"/>
<name>H0EPF7_GLAL7</name>
<feature type="domain" description="Carrier" evidence="5">
    <location>
        <begin position="2014"/>
        <end position="2090"/>
    </location>
</feature>
<comment type="caution">
    <text evidence="6">The sequence shown here is derived from an EMBL/GenBank/DDBJ whole genome shotgun (WGS) entry which is preliminary data.</text>
</comment>
<evidence type="ECO:0000256" key="4">
    <source>
        <dbReference type="ARBA" id="ARBA00029454"/>
    </source>
</evidence>
<dbReference type="InterPro" id="IPR036736">
    <property type="entry name" value="ACP-like_sf"/>
</dbReference>
<dbReference type="FunFam" id="3.30.559.30:FF:000005">
    <property type="entry name" value="Nonribosomal peptide synthase Pes1"/>
    <property type="match status" value="1"/>
</dbReference>
<keyword evidence="3" id="KW-0436">Ligase</keyword>
<dbReference type="Pfam" id="PF00550">
    <property type="entry name" value="PP-binding"/>
    <property type="match status" value="2"/>
</dbReference>
<keyword evidence="7" id="KW-1185">Reference proteome</keyword>
<dbReference type="InterPro" id="IPR010071">
    <property type="entry name" value="AA_adenyl_dom"/>
</dbReference>
<dbReference type="SUPFAM" id="SSF47336">
    <property type="entry name" value="ACP-like"/>
    <property type="match status" value="2"/>
</dbReference>
<dbReference type="InterPro" id="IPR006162">
    <property type="entry name" value="Ppantetheine_attach_site"/>
</dbReference>